<dbReference type="InterPro" id="IPR001940">
    <property type="entry name" value="Peptidase_S1C"/>
</dbReference>
<keyword evidence="1" id="KW-0472">Membrane</keyword>
<feature type="transmembrane region" description="Helical" evidence="1">
    <location>
        <begin position="27"/>
        <end position="48"/>
    </location>
</feature>
<keyword evidence="1" id="KW-1133">Transmembrane helix</keyword>
<dbReference type="Proteomes" id="UP000195514">
    <property type="component" value="Chromosome I"/>
</dbReference>
<evidence type="ECO:0000313" key="3">
    <source>
        <dbReference type="Proteomes" id="UP000195514"/>
    </source>
</evidence>
<dbReference type="PANTHER" id="PTHR22939:SF129">
    <property type="entry name" value="SERINE PROTEASE HTRA2, MITOCHONDRIAL"/>
    <property type="match status" value="1"/>
</dbReference>
<dbReference type="Gene3D" id="2.60.120.560">
    <property type="entry name" value="Exo-inulinase, domain 1"/>
    <property type="match status" value="1"/>
</dbReference>
<sequence length="628" mass="67412">MADYKTEDHIPEKIQHGWTQRRALNKWLILGLLSFVMIAGLGCLGSMFNGQTEGGLTVEIAAPSGPVSIGEAFTVEVVLSNTGNRNVTVTEILLPNSMTERATVLGVDPAGSGLQNKFAYDMMIAPNGRETVTFHFQAVSPGEIKDPVSVKTTSDSITVPVSVVIAADQSDVVVEPTATASAVMGDVIPFQAVVQITALVEFYGDVIDGWTGSGTIISEDGLILTNAHVVLSDRFYTVVDLVISITEEPDQPPKEMFYADVLQADYNLDLAVIKIRSDLNGNPPNFSALGIEPVKIGRAETLKLGDPLVIIGYPGIGGETITLTRGEVSGFTAEAPYGNRAYIKTSATIAGGNSGGLAATPQGEIIGVPTQVGSGDLEGQVVDCRALADTNRDGVIDEFDNCVPTGGFINALRPINLALPLIDAALAGQVAIIEEPPSEEYVDDYDYEGDVLLYDTFEDNRNKWLLEDYNEGWADILDRQLVIKVIDESTYIYSILPDSYSNIIMAVDYEVLLAAGDGDFGFVCGYVDKGNFTVLEISEDGYYTIWALVDDKPVSVVDWTPSSAIPTGGINTLSAYCGYDGFALAVNSTLLVDVDSDIYWPGQAGLFVGTWDQREIMVGFSEFAIYKP</sequence>
<proteinExistence type="predicted"/>
<dbReference type="RefSeq" id="WP_157891852.1">
    <property type="nucleotide sequence ID" value="NZ_LT859958.1"/>
</dbReference>
<dbReference type="Gene3D" id="2.40.10.10">
    <property type="entry name" value="Trypsin-like serine proteases"/>
    <property type="match status" value="2"/>
</dbReference>
<dbReference type="GO" id="GO:0006508">
    <property type="term" value="P:proteolysis"/>
    <property type="evidence" value="ECO:0007669"/>
    <property type="project" value="InterPro"/>
</dbReference>
<reference evidence="3" key="1">
    <citation type="submission" date="2017-05" db="EMBL/GenBank/DDBJ databases">
        <authorList>
            <person name="Kirkegaard R."/>
            <person name="Mcilroy J S."/>
        </authorList>
    </citation>
    <scope>NUCLEOTIDE SEQUENCE [LARGE SCALE GENOMIC DNA]</scope>
</reference>
<keyword evidence="3" id="KW-1185">Reference proteome</keyword>
<gene>
    <name evidence="2" type="ORF">CFX1CAM_2084</name>
</gene>
<dbReference type="InterPro" id="IPR009003">
    <property type="entry name" value="Peptidase_S1_PA"/>
</dbReference>
<protein>
    <submittedName>
        <fullName evidence="2">Uncharacterized protein</fullName>
    </submittedName>
</protein>
<dbReference type="GO" id="GO:0004252">
    <property type="term" value="F:serine-type endopeptidase activity"/>
    <property type="evidence" value="ECO:0007669"/>
    <property type="project" value="InterPro"/>
</dbReference>
<dbReference type="InterPro" id="IPR043504">
    <property type="entry name" value="Peptidase_S1_PA_chymotrypsin"/>
</dbReference>
<evidence type="ECO:0000313" key="2">
    <source>
        <dbReference type="EMBL" id="SMX55149.1"/>
    </source>
</evidence>
<dbReference type="EMBL" id="LT859958">
    <property type="protein sequence ID" value="SMX55149.1"/>
    <property type="molecule type" value="Genomic_DNA"/>
</dbReference>
<dbReference type="SUPFAM" id="SSF50494">
    <property type="entry name" value="Trypsin-like serine proteases"/>
    <property type="match status" value="1"/>
</dbReference>
<dbReference type="Pfam" id="PF13365">
    <property type="entry name" value="Trypsin_2"/>
    <property type="match status" value="1"/>
</dbReference>
<accession>A0A1Y6K978</accession>
<dbReference type="PRINTS" id="PR00834">
    <property type="entry name" value="PROTEASES2C"/>
</dbReference>
<dbReference type="AlphaFoldDB" id="A0A1Y6K978"/>
<evidence type="ECO:0000256" key="1">
    <source>
        <dbReference type="SAM" id="Phobius"/>
    </source>
</evidence>
<organism evidence="2 3">
    <name type="scientific">Candidatus Brevifilum fermentans</name>
    <dbReference type="NCBI Taxonomy" id="1986204"/>
    <lineage>
        <taxon>Bacteria</taxon>
        <taxon>Bacillati</taxon>
        <taxon>Chloroflexota</taxon>
        <taxon>Anaerolineae</taxon>
        <taxon>Anaerolineales</taxon>
        <taxon>Anaerolineaceae</taxon>
        <taxon>Candidatus Brevifilum</taxon>
    </lineage>
</organism>
<dbReference type="KEGG" id="abat:CFX1CAM_2084"/>
<name>A0A1Y6K978_9CHLR</name>
<dbReference type="OrthoDB" id="277520at2"/>
<keyword evidence="1" id="KW-0812">Transmembrane</keyword>
<dbReference type="PANTHER" id="PTHR22939">
    <property type="entry name" value="SERINE PROTEASE FAMILY S1C HTRA-RELATED"/>
    <property type="match status" value="1"/>
</dbReference>